<protein>
    <submittedName>
        <fullName evidence="7">M67 family metallopeptidase</fullName>
    </submittedName>
</protein>
<dbReference type="Proteomes" id="UP001197609">
    <property type="component" value="Unassembled WGS sequence"/>
</dbReference>
<dbReference type="Gene3D" id="3.40.140.10">
    <property type="entry name" value="Cytidine Deaminase, domain 2"/>
    <property type="match status" value="1"/>
</dbReference>
<dbReference type="InterPro" id="IPR051929">
    <property type="entry name" value="VirAsm_ModProt"/>
</dbReference>
<evidence type="ECO:0000256" key="1">
    <source>
        <dbReference type="ARBA" id="ARBA00022670"/>
    </source>
</evidence>
<dbReference type="SUPFAM" id="SSF102712">
    <property type="entry name" value="JAB1/MPN domain"/>
    <property type="match status" value="1"/>
</dbReference>
<dbReference type="InterPro" id="IPR028090">
    <property type="entry name" value="JAB_dom_prok"/>
</dbReference>
<feature type="domain" description="MPN" evidence="6">
    <location>
        <begin position="1"/>
        <end position="142"/>
    </location>
</feature>
<sequence>MVLMQPELNEIFAHAEETYPDEACGVVIGKPGDPNTNAVRRCANLANRYHQDDPIRYPRDAKTAYIMDPKDLLRIQSEADAKGLEFVVIYHSHPEHEAYFSETDRELALFDGEPVWPRLRYLVVSVKNGKVSYCKVFRWDALVKQFTGELSAVFECNDQHDES</sequence>
<dbReference type="PANTHER" id="PTHR34858">
    <property type="entry name" value="CYSO-CYSTEINE PEPTIDASE"/>
    <property type="match status" value="1"/>
</dbReference>
<evidence type="ECO:0000256" key="2">
    <source>
        <dbReference type="ARBA" id="ARBA00022723"/>
    </source>
</evidence>
<dbReference type="GO" id="GO:0006508">
    <property type="term" value="P:proteolysis"/>
    <property type="evidence" value="ECO:0007669"/>
    <property type="project" value="UniProtKB-KW"/>
</dbReference>
<keyword evidence="2" id="KW-0479">Metal-binding</keyword>
<dbReference type="EMBL" id="JAIOIU010000061">
    <property type="protein sequence ID" value="MBZ0159541.1"/>
    <property type="molecule type" value="Genomic_DNA"/>
</dbReference>
<keyword evidence="1" id="KW-0645">Protease</keyword>
<dbReference type="PANTHER" id="PTHR34858:SF1">
    <property type="entry name" value="CYSO-CYSTEINE PEPTIDASE"/>
    <property type="match status" value="1"/>
</dbReference>
<evidence type="ECO:0000256" key="5">
    <source>
        <dbReference type="ARBA" id="ARBA00023049"/>
    </source>
</evidence>
<organism evidence="7 8">
    <name type="scientific">Candidatus Methylomirabilis tolerans</name>
    <dbReference type="NCBI Taxonomy" id="3123416"/>
    <lineage>
        <taxon>Bacteria</taxon>
        <taxon>Candidatus Methylomirabilota</taxon>
        <taxon>Candidatus Methylomirabilia</taxon>
        <taxon>Candidatus Methylomirabilales</taxon>
        <taxon>Candidatus Methylomirabilaceae</taxon>
        <taxon>Candidatus Methylomirabilis</taxon>
    </lineage>
</organism>
<keyword evidence="3" id="KW-0378">Hydrolase</keyword>
<evidence type="ECO:0000259" key="6">
    <source>
        <dbReference type="PROSITE" id="PS50249"/>
    </source>
</evidence>
<dbReference type="Pfam" id="PF14464">
    <property type="entry name" value="Prok-JAB"/>
    <property type="match status" value="1"/>
</dbReference>
<evidence type="ECO:0000256" key="3">
    <source>
        <dbReference type="ARBA" id="ARBA00022801"/>
    </source>
</evidence>
<dbReference type="SMART" id="SM00232">
    <property type="entry name" value="JAB_MPN"/>
    <property type="match status" value="1"/>
</dbReference>
<gene>
    <name evidence="7" type="ORF">K8G79_05330</name>
</gene>
<evidence type="ECO:0000313" key="8">
    <source>
        <dbReference type="Proteomes" id="UP001197609"/>
    </source>
</evidence>
<dbReference type="CDD" id="cd08070">
    <property type="entry name" value="MPN_like"/>
    <property type="match status" value="1"/>
</dbReference>
<evidence type="ECO:0000256" key="4">
    <source>
        <dbReference type="ARBA" id="ARBA00022833"/>
    </source>
</evidence>
<dbReference type="AlphaFoldDB" id="A0AAJ1EJ44"/>
<dbReference type="InterPro" id="IPR037518">
    <property type="entry name" value="MPN"/>
</dbReference>
<name>A0AAJ1EJ44_9BACT</name>
<dbReference type="PROSITE" id="PS50249">
    <property type="entry name" value="MPN"/>
    <property type="match status" value="1"/>
</dbReference>
<comment type="caution">
    <text evidence="7">The sequence shown here is derived from an EMBL/GenBank/DDBJ whole genome shotgun (WGS) entry which is preliminary data.</text>
</comment>
<evidence type="ECO:0000313" key="7">
    <source>
        <dbReference type="EMBL" id="MBZ0159541.1"/>
    </source>
</evidence>
<proteinExistence type="predicted"/>
<keyword evidence="5" id="KW-0482">Metalloprotease</keyword>
<dbReference type="GO" id="GO:0008235">
    <property type="term" value="F:metalloexopeptidase activity"/>
    <property type="evidence" value="ECO:0007669"/>
    <property type="project" value="TreeGrafter"/>
</dbReference>
<reference evidence="7 8" key="1">
    <citation type="journal article" date="2021" name="bioRxiv">
        <title>Unraveling nitrogen, sulfur and carbon metabolic pathways and microbial community transcriptional responses to substrate deprivation and toxicity stresses in a bioreactor mimicking anoxic brackish coastal sediment conditions.</title>
        <authorList>
            <person name="Martins P.D."/>
            <person name="Echeveste M.J."/>
            <person name="Arshad A."/>
            <person name="Kurth J."/>
            <person name="Ouboter H."/>
            <person name="Jetten M.S.M."/>
            <person name="Welte C.U."/>
        </authorList>
    </citation>
    <scope>NUCLEOTIDE SEQUENCE [LARGE SCALE GENOMIC DNA]</scope>
    <source>
        <strain evidence="7">MAG_38</strain>
    </source>
</reference>
<accession>A0AAJ1EJ44</accession>
<dbReference type="GO" id="GO:0008270">
    <property type="term" value="F:zinc ion binding"/>
    <property type="evidence" value="ECO:0007669"/>
    <property type="project" value="TreeGrafter"/>
</dbReference>
<keyword evidence="4" id="KW-0862">Zinc</keyword>
<dbReference type="InterPro" id="IPR000555">
    <property type="entry name" value="JAMM/MPN+_dom"/>
</dbReference>